<evidence type="ECO:0000259" key="6">
    <source>
        <dbReference type="Pfam" id="PF04840"/>
    </source>
</evidence>
<dbReference type="FunCoup" id="B4JRJ4">
    <property type="interactions" value="1804"/>
</dbReference>
<evidence type="ECO:0000256" key="3">
    <source>
        <dbReference type="ARBA" id="ARBA00004603"/>
    </source>
</evidence>
<dbReference type="GO" id="GO:0005770">
    <property type="term" value="C:late endosome"/>
    <property type="evidence" value="ECO:0007669"/>
    <property type="project" value="UniProtKB-SubCell"/>
</dbReference>
<dbReference type="OrthoDB" id="9977282at2759"/>
<evidence type="ECO:0000256" key="1">
    <source>
        <dbReference type="ARBA" id="ARBA00004412"/>
    </source>
</evidence>
<dbReference type="EMBL" id="CH916373">
    <property type="protein sequence ID" value="EDV94384.1"/>
    <property type="molecule type" value="Genomic_DNA"/>
</dbReference>
<evidence type="ECO:0000313" key="8">
    <source>
        <dbReference type="Proteomes" id="UP000001070"/>
    </source>
</evidence>
<comment type="subcellular location">
    <subcellularLocation>
        <location evidence="2">Cytoplasmic vesicle</location>
    </subcellularLocation>
    <subcellularLocation>
        <location evidence="1">Early endosome</location>
    </subcellularLocation>
    <subcellularLocation>
        <location evidence="3">Late endosome</location>
    </subcellularLocation>
</comment>
<dbReference type="PANTHER" id="PTHR13364:SF6">
    <property type="entry name" value="SPERMATOGENESIS-DEFECTIVE PROTEIN 39 HOMOLOG"/>
    <property type="match status" value="1"/>
</dbReference>
<evidence type="ECO:0000256" key="5">
    <source>
        <dbReference type="ARBA" id="ARBA00023329"/>
    </source>
</evidence>
<dbReference type="GO" id="GO:0090385">
    <property type="term" value="P:phagosome-lysosome fusion"/>
    <property type="evidence" value="ECO:0007669"/>
    <property type="project" value="EnsemblMetazoa"/>
</dbReference>
<organism evidence="8">
    <name type="scientific">Drosophila grimshawi</name>
    <name type="common">Hawaiian fruit fly</name>
    <name type="synonym">Idiomyia grimshawi</name>
    <dbReference type="NCBI Taxonomy" id="7222"/>
    <lineage>
        <taxon>Eukaryota</taxon>
        <taxon>Metazoa</taxon>
        <taxon>Ecdysozoa</taxon>
        <taxon>Arthropoda</taxon>
        <taxon>Hexapoda</taxon>
        <taxon>Insecta</taxon>
        <taxon>Pterygota</taxon>
        <taxon>Neoptera</taxon>
        <taxon>Endopterygota</taxon>
        <taxon>Diptera</taxon>
        <taxon>Brachycera</taxon>
        <taxon>Muscomorpha</taxon>
        <taxon>Ephydroidea</taxon>
        <taxon>Drosophilidae</taxon>
        <taxon>Drosophila</taxon>
        <taxon>Hawaiian Drosophila</taxon>
    </lineage>
</organism>
<keyword evidence="8" id="KW-1185">Reference proteome</keyword>
<dbReference type="Pfam" id="PF04840">
    <property type="entry name" value="Vps16_C"/>
    <property type="match status" value="1"/>
</dbReference>
<protein>
    <submittedName>
        <fullName evidence="7">GH20877</fullName>
    </submittedName>
</protein>
<dbReference type="STRING" id="7222.B4JRJ4"/>
<dbReference type="PANTHER" id="PTHR13364">
    <property type="entry name" value="DEFECTIVE SPERMATOGENESIS PROTEIN 39"/>
    <property type="match status" value="1"/>
</dbReference>
<dbReference type="KEGG" id="dgr:6567739"/>
<name>B4JRJ4_DROGR</name>
<dbReference type="eggNOG" id="KOG4677">
    <property type="taxonomic scope" value="Eukaryota"/>
</dbReference>
<reference evidence="7 8" key="1">
    <citation type="journal article" date="2007" name="Nature">
        <title>Evolution of genes and genomes on the Drosophila phylogeny.</title>
        <authorList>
            <consortium name="Drosophila 12 Genomes Consortium"/>
            <person name="Clark A.G."/>
            <person name="Eisen M.B."/>
            <person name="Smith D.R."/>
            <person name="Bergman C.M."/>
            <person name="Oliver B."/>
            <person name="Markow T.A."/>
            <person name="Kaufman T.C."/>
            <person name="Kellis M."/>
            <person name="Gelbart W."/>
            <person name="Iyer V.N."/>
            <person name="Pollard D.A."/>
            <person name="Sackton T.B."/>
            <person name="Larracuente A.M."/>
            <person name="Singh N.D."/>
            <person name="Abad J.P."/>
            <person name="Abt D.N."/>
            <person name="Adryan B."/>
            <person name="Aguade M."/>
            <person name="Akashi H."/>
            <person name="Anderson W.W."/>
            <person name="Aquadro C.F."/>
            <person name="Ardell D.H."/>
            <person name="Arguello R."/>
            <person name="Artieri C.G."/>
            <person name="Barbash D.A."/>
            <person name="Barker D."/>
            <person name="Barsanti P."/>
            <person name="Batterham P."/>
            <person name="Batzoglou S."/>
            <person name="Begun D."/>
            <person name="Bhutkar A."/>
            <person name="Blanco E."/>
            <person name="Bosak S.A."/>
            <person name="Bradley R.K."/>
            <person name="Brand A.D."/>
            <person name="Brent M.R."/>
            <person name="Brooks A.N."/>
            <person name="Brown R.H."/>
            <person name="Butlin R.K."/>
            <person name="Caggese C."/>
            <person name="Calvi B.R."/>
            <person name="Bernardo de Carvalho A."/>
            <person name="Caspi A."/>
            <person name="Castrezana S."/>
            <person name="Celniker S.E."/>
            <person name="Chang J.L."/>
            <person name="Chapple C."/>
            <person name="Chatterji S."/>
            <person name="Chinwalla A."/>
            <person name="Civetta A."/>
            <person name="Clifton S.W."/>
            <person name="Comeron J.M."/>
            <person name="Costello J.C."/>
            <person name="Coyne J.A."/>
            <person name="Daub J."/>
            <person name="David R.G."/>
            <person name="Delcher A.L."/>
            <person name="Delehaunty K."/>
            <person name="Do C.B."/>
            <person name="Ebling H."/>
            <person name="Edwards K."/>
            <person name="Eickbush T."/>
            <person name="Evans J.D."/>
            <person name="Filipski A."/>
            <person name="Findeiss S."/>
            <person name="Freyhult E."/>
            <person name="Fulton L."/>
            <person name="Fulton R."/>
            <person name="Garcia A.C."/>
            <person name="Gardiner A."/>
            <person name="Garfield D.A."/>
            <person name="Garvin B.E."/>
            <person name="Gibson G."/>
            <person name="Gilbert D."/>
            <person name="Gnerre S."/>
            <person name="Godfrey J."/>
            <person name="Good R."/>
            <person name="Gotea V."/>
            <person name="Gravely B."/>
            <person name="Greenberg A.J."/>
            <person name="Griffiths-Jones S."/>
            <person name="Gross S."/>
            <person name="Guigo R."/>
            <person name="Gustafson E.A."/>
            <person name="Haerty W."/>
            <person name="Hahn M.W."/>
            <person name="Halligan D.L."/>
            <person name="Halpern A.L."/>
            <person name="Halter G.M."/>
            <person name="Han M.V."/>
            <person name="Heger A."/>
            <person name="Hillier L."/>
            <person name="Hinrichs A.S."/>
            <person name="Holmes I."/>
            <person name="Hoskins R.A."/>
            <person name="Hubisz M.J."/>
            <person name="Hultmark D."/>
            <person name="Huntley M.A."/>
            <person name="Jaffe D.B."/>
            <person name="Jagadeeshan S."/>
            <person name="Jeck W.R."/>
            <person name="Johnson J."/>
            <person name="Jones C.D."/>
            <person name="Jordan W.C."/>
            <person name="Karpen G.H."/>
            <person name="Kataoka E."/>
            <person name="Keightley P.D."/>
            <person name="Kheradpour P."/>
            <person name="Kirkness E.F."/>
            <person name="Koerich L.B."/>
            <person name="Kristiansen K."/>
            <person name="Kudrna D."/>
            <person name="Kulathinal R.J."/>
            <person name="Kumar S."/>
            <person name="Kwok R."/>
            <person name="Lander E."/>
            <person name="Langley C.H."/>
            <person name="Lapoint R."/>
            <person name="Lazzaro B.P."/>
            <person name="Lee S.J."/>
            <person name="Levesque L."/>
            <person name="Li R."/>
            <person name="Lin C.F."/>
            <person name="Lin M.F."/>
            <person name="Lindblad-Toh K."/>
            <person name="Llopart A."/>
            <person name="Long M."/>
            <person name="Low L."/>
            <person name="Lozovsky E."/>
            <person name="Lu J."/>
            <person name="Luo M."/>
            <person name="Machado C.A."/>
            <person name="Makalowski W."/>
            <person name="Marzo M."/>
            <person name="Matsuda M."/>
            <person name="Matzkin L."/>
            <person name="McAllister B."/>
            <person name="McBride C.S."/>
            <person name="McKernan B."/>
            <person name="McKernan K."/>
            <person name="Mendez-Lago M."/>
            <person name="Minx P."/>
            <person name="Mollenhauer M.U."/>
            <person name="Montooth K."/>
            <person name="Mount S.M."/>
            <person name="Mu X."/>
            <person name="Myers E."/>
            <person name="Negre B."/>
            <person name="Newfeld S."/>
            <person name="Nielsen R."/>
            <person name="Noor M.A."/>
            <person name="O'Grady P."/>
            <person name="Pachter L."/>
            <person name="Papaceit M."/>
            <person name="Parisi M.J."/>
            <person name="Parisi M."/>
            <person name="Parts L."/>
            <person name="Pedersen J.S."/>
            <person name="Pesole G."/>
            <person name="Phillippy A.M."/>
            <person name="Ponting C.P."/>
            <person name="Pop M."/>
            <person name="Porcelli D."/>
            <person name="Powell J.R."/>
            <person name="Prohaska S."/>
            <person name="Pruitt K."/>
            <person name="Puig M."/>
            <person name="Quesneville H."/>
            <person name="Ram K.R."/>
            <person name="Rand D."/>
            <person name="Rasmussen M.D."/>
            <person name="Reed L.K."/>
            <person name="Reenan R."/>
            <person name="Reily A."/>
            <person name="Remington K.A."/>
            <person name="Rieger T.T."/>
            <person name="Ritchie M.G."/>
            <person name="Robin C."/>
            <person name="Rogers Y.H."/>
            <person name="Rohde C."/>
            <person name="Rozas J."/>
            <person name="Rubenfield M.J."/>
            <person name="Ruiz A."/>
            <person name="Russo S."/>
            <person name="Salzberg S.L."/>
            <person name="Sanchez-Gracia A."/>
            <person name="Saranga D.J."/>
            <person name="Sato H."/>
            <person name="Schaeffer S.W."/>
            <person name="Schatz M.C."/>
            <person name="Schlenke T."/>
            <person name="Schwartz R."/>
            <person name="Segarra C."/>
            <person name="Singh R.S."/>
            <person name="Sirot L."/>
            <person name="Sirota M."/>
            <person name="Sisneros N.B."/>
            <person name="Smith C.D."/>
            <person name="Smith T.F."/>
            <person name="Spieth J."/>
            <person name="Stage D.E."/>
            <person name="Stark A."/>
            <person name="Stephan W."/>
            <person name="Strausberg R.L."/>
            <person name="Strempel S."/>
            <person name="Sturgill D."/>
            <person name="Sutton G."/>
            <person name="Sutton G.G."/>
            <person name="Tao W."/>
            <person name="Teichmann S."/>
            <person name="Tobari Y.N."/>
            <person name="Tomimura Y."/>
            <person name="Tsolas J.M."/>
            <person name="Valente V.L."/>
            <person name="Venter E."/>
            <person name="Venter J.C."/>
            <person name="Vicario S."/>
            <person name="Vieira F.G."/>
            <person name="Vilella A.J."/>
            <person name="Villasante A."/>
            <person name="Walenz B."/>
            <person name="Wang J."/>
            <person name="Wasserman M."/>
            <person name="Watts T."/>
            <person name="Wilson D."/>
            <person name="Wilson R.K."/>
            <person name="Wing R.A."/>
            <person name="Wolfner M.F."/>
            <person name="Wong A."/>
            <person name="Wong G.K."/>
            <person name="Wu C.I."/>
            <person name="Wu G."/>
            <person name="Yamamoto D."/>
            <person name="Yang H.P."/>
            <person name="Yang S.P."/>
            <person name="Yorke J.A."/>
            <person name="Yoshida K."/>
            <person name="Zdobnov E."/>
            <person name="Zhang P."/>
            <person name="Zhang Y."/>
            <person name="Zimin A.V."/>
            <person name="Baldwin J."/>
            <person name="Abdouelleil A."/>
            <person name="Abdulkadir J."/>
            <person name="Abebe A."/>
            <person name="Abera B."/>
            <person name="Abreu J."/>
            <person name="Acer S.C."/>
            <person name="Aftuck L."/>
            <person name="Alexander A."/>
            <person name="An P."/>
            <person name="Anderson E."/>
            <person name="Anderson S."/>
            <person name="Arachi H."/>
            <person name="Azer M."/>
            <person name="Bachantsang P."/>
            <person name="Barry A."/>
            <person name="Bayul T."/>
            <person name="Berlin A."/>
            <person name="Bessette D."/>
            <person name="Bloom T."/>
            <person name="Blye J."/>
            <person name="Boguslavskiy L."/>
            <person name="Bonnet C."/>
            <person name="Boukhgalter B."/>
            <person name="Bourzgui I."/>
            <person name="Brown A."/>
            <person name="Cahill P."/>
            <person name="Channer S."/>
            <person name="Cheshatsang Y."/>
            <person name="Chuda L."/>
            <person name="Citroen M."/>
            <person name="Collymore A."/>
            <person name="Cooke P."/>
            <person name="Costello M."/>
            <person name="D'Aco K."/>
            <person name="Daza R."/>
            <person name="De Haan G."/>
            <person name="DeGray S."/>
            <person name="DeMaso C."/>
            <person name="Dhargay N."/>
            <person name="Dooley K."/>
            <person name="Dooley E."/>
            <person name="Doricent M."/>
            <person name="Dorje P."/>
            <person name="Dorjee K."/>
            <person name="Dupes A."/>
            <person name="Elong R."/>
            <person name="Falk J."/>
            <person name="Farina A."/>
            <person name="Faro S."/>
            <person name="Ferguson D."/>
            <person name="Fisher S."/>
            <person name="Foley C.D."/>
            <person name="Franke A."/>
            <person name="Friedrich D."/>
            <person name="Gadbois L."/>
            <person name="Gearin G."/>
            <person name="Gearin C.R."/>
            <person name="Giannoukos G."/>
            <person name="Goode T."/>
            <person name="Graham J."/>
            <person name="Grandbois E."/>
            <person name="Grewal S."/>
            <person name="Gyaltsen K."/>
            <person name="Hafez N."/>
            <person name="Hagos B."/>
            <person name="Hall J."/>
            <person name="Henson C."/>
            <person name="Hollinger A."/>
            <person name="Honan T."/>
            <person name="Huard M.D."/>
            <person name="Hughes L."/>
            <person name="Hurhula B."/>
            <person name="Husby M.E."/>
            <person name="Kamat A."/>
            <person name="Kanga B."/>
            <person name="Kashin S."/>
            <person name="Khazanovich D."/>
            <person name="Kisner P."/>
            <person name="Lance K."/>
            <person name="Lara M."/>
            <person name="Lee W."/>
            <person name="Lennon N."/>
            <person name="Letendre F."/>
            <person name="LeVine R."/>
            <person name="Lipovsky A."/>
            <person name="Liu X."/>
            <person name="Liu J."/>
            <person name="Liu S."/>
            <person name="Lokyitsang T."/>
            <person name="Lokyitsang Y."/>
            <person name="Lubonja R."/>
            <person name="Lui A."/>
            <person name="MacDonald P."/>
            <person name="Magnisalis V."/>
            <person name="Maru K."/>
            <person name="Matthews C."/>
            <person name="McCusker W."/>
            <person name="McDonough S."/>
            <person name="Mehta T."/>
            <person name="Meldrim J."/>
            <person name="Meneus L."/>
            <person name="Mihai O."/>
            <person name="Mihalev A."/>
            <person name="Mihova T."/>
            <person name="Mittelman R."/>
            <person name="Mlenga V."/>
            <person name="Montmayeur A."/>
            <person name="Mulrain L."/>
            <person name="Navidi A."/>
            <person name="Naylor J."/>
            <person name="Negash T."/>
            <person name="Nguyen T."/>
            <person name="Nguyen N."/>
            <person name="Nicol R."/>
            <person name="Norbu C."/>
            <person name="Norbu N."/>
            <person name="Novod N."/>
            <person name="O'Neill B."/>
            <person name="Osman S."/>
            <person name="Markiewicz E."/>
            <person name="Oyono O.L."/>
            <person name="Patti C."/>
            <person name="Phunkhang P."/>
            <person name="Pierre F."/>
            <person name="Priest M."/>
            <person name="Raghuraman S."/>
            <person name="Rege F."/>
            <person name="Reyes R."/>
            <person name="Rise C."/>
            <person name="Rogov P."/>
            <person name="Ross K."/>
            <person name="Ryan E."/>
            <person name="Settipalli S."/>
            <person name="Shea T."/>
            <person name="Sherpa N."/>
            <person name="Shi L."/>
            <person name="Shih D."/>
            <person name="Sparrow T."/>
            <person name="Spaulding J."/>
            <person name="Stalker J."/>
            <person name="Stange-Thomann N."/>
            <person name="Stavropoulos S."/>
            <person name="Stone C."/>
            <person name="Strader C."/>
            <person name="Tesfaye S."/>
            <person name="Thomson T."/>
            <person name="Thoulutsang Y."/>
            <person name="Thoulutsang D."/>
            <person name="Topham K."/>
            <person name="Topping I."/>
            <person name="Tsamla T."/>
            <person name="Vassiliev H."/>
            <person name="Vo A."/>
            <person name="Wangchuk T."/>
            <person name="Wangdi T."/>
            <person name="Weiand M."/>
            <person name="Wilkinson J."/>
            <person name="Wilson A."/>
            <person name="Yadav S."/>
            <person name="Young G."/>
            <person name="Yu Q."/>
            <person name="Zembek L."/>
            <person name="Zhong D."/>
            <person name="Zimmer A."/>
            <person name="Zwirko Z."/>
            <person name="Jaffe D.B."/>
            <person name="Alvarez P."/>
            <person name="Brockman W."/>
            <person name="Butler J."/>
            <person name="Chin C."/>
            <person name="Gnerre S."/>
            <person name="Grabherr M."/>
            <person name="Kleber M."/>
            <person name="Mauceli E."/>
            <person name="MacCallum I."/>
        </authorList>
    </citation>
    <scope>NUCLEOTIDE SEQUENCE [LARGE SCALE GENOMIC DNA]</scope>
    <source>
        <strain evidence="8">Tucson 15287-2541.00</strain>
    </source>
</reference>
<dbReference type="GO" id="GO:0071224">
    <property type="term" value="P:cellular response to peptidoglycan"/>
    <property type="evidence" value="ECO:0007669"/>
    <property type="project" value="EnsemblMetazoa"/>
</dbReference>
<proteinExistence type="predicted"/>
<keyword evidence="5" id="KW-0968">Cytoplasmic vesicle</keyword>
<dbReference type="GO" id="GO:0006955">
    <property type="term" value="P:immune response"/>
    <property type="evidence" value="ECO:0007669"/>
    <property type="project" value="EnsemblMetazoa"/>
</dbReference>
<sequence>MILMESQFDNTDENYWNRSSRAAFSFDDEDDIDLGDVGARISSGPANQNDKWDNNAIFNDDTISEASFDNSAALGTLNHLSIKAILSDEALKLVLQEQSLDDHVMPKGVTPEEELKLMRRQIQSTLYSPNLEATAQKLQHGKVAPLELFKSLLEKQQLLDTLLANGGDAVIGVLLFLKRTLNTNQFHSILQQRPKALEHYLSYLNQSGDISLYIEMLQRFGRHQEAALRQFQAALACTDVVTRKQQLKRLVDAYATAGVGIIPLYEQVFHAALKLQLVKEKETITSGLSQQLSDQPTPIELLYVCCAQNKNWKEQDMLKLTSPQRFAADQEISSAQYEWTALNERAHAQAYGDLECIFVRAPTWHSLKSKKFHISFDLALAVQRLFELQAPSTVLQLFLSKMNNSTEKLALAQRVKCVKAVIDAMVSMKQQQELQQLKETLPDRSEEQFYCENALKSLQSKRWTTDNIKLKL</sequence>
<dbReference type="PhylomeDB" id="B4JRJ4"/>
<accession>B4JRJ4</accession>
<dbReference type="InterPro" id="IPR040057">
    <property type="entry name" value="Spe-39"/>
</dbReference>
<feature type="domain" description="Vps16 C-terminal" evidence="6">
    <location>
        <begin position="167"/>
        <end position="257"/>
    </location>
</feature>
<dbReference type="GO" id="GO:0005769">
    <property type="term" value="C:early endosome"/>
    <property type="evidence" value="ECO:0007669"/>
    <property type="project" value="UniProtKB-SubCell"/>
</dbReference>
<dbReference type="InParanoid" id="B4JRJ4"/>
<evidence type="ECO:0000256" key="2">
    <source>
        <dbReference type="ARBA" id="ARBA00004541"/>
    </source>
</evidence>
<evidence type="ECO:0000256" key="4">
    <source>
        <dbReference type="ARBA" id="ARBA00022753"/>
    </source>
</evidence>
<evidence type="ECO:0000313" key="7">
    <source>
        <dbReference type="EMBL" id="EDV94384.1"/>
    </source>
</evidence>
<dbReference type="InterPro" id="IPR006925">
    <property type="entry name" value="Vps16_C"/>
</dbReference>
<dbReference type="GO" id="GO:0006886">
    <property type="term" value="P:intracellular protein transport"/>
    <property type="evidence" value="ECO:0007669"/>
    <property type="project" value="InterPro"/>
</dbReference>
<keyword evidence="4" id="KW-0967">Endosome</keyword>
<dbReference type="AlphaFoldDB" id="B4JRJ4"/>
<dbReference type="Proteomes" id="UP000001070">
    <property type="component" value="Unassembled WGS sequence"/>
</dbReference>
<dbReference type="HOGENOM" id="CLU_029487_1_0_1"/>
<gene>
    <name evidence="7" type="primary">Dgri\GH20877</name>
    <name evidence="7" type="ORF">Dgri_GH20877</name>
</gene>
<dbReference type="GO" id="GO:0030897">
    <property type="term" value="C:HOPS complex"/>
    <property type="evidence" value="ECO:0007669"/>
    <property type="project" value="EnsemblMetazoa"/>
</dbReference>
<dbReference type="GO" id="GO:0007034">
    <property type="term" value="P:vacuolar transport"/>
    <property type="evidence" value="ECO:0007669"/>
    <property type="project" value="TreeGrafter"/>
</dbReference>
<dbReference type="OMA" id="APLEMFK"/>